<keyword evidence="4" id="KW-1185">Reference proteome</keyword>
<dbReference type="RefSeq" id="WP_150082841.1">
    <property type="nucleotide sequence ID" value="NZ_VWRN01000027.1"/>
</dbReference>
<dbReference type="InterPro" id="IPR042100">
    <property type="entry name" value="Bug_dom1"/>
</dbReference>
<dbReference type="SUPFAM" id="SSF53850">
    <property type="entry name" value="Periplasmic binding protein-like II"/>
    <property type="match status" value="1"/>
</dbReference>
<feature type="signal peptide" evidence="2">
    <location>
        <begin position="1"/>
        <end position="25"/>
    </location>
</feature>
<dbReference type="EMBL" id="VWRN01000027">
    <property type="protein sequence ID" value="KAA6126158.1"/>
    <property type="molecule type" value="Genomic_DNA"/>
</dbReference>
<proteinExistence type="inferred from homology"/>
<dbReference type="Pfam" id="PF03401">
    <property type="entry name" value="TctC"/>
    <property type="match status" value="1"/>
</dbReference>
<organism evidence="3 4">
    <name type="scientific">Cupriavidus cauae</name>
    <dbReference type="NCBI Taxonomy" id="2608999"/>
    <lineage>
        <taxon>Bacteria</taxon>
        <taxon>Pseudomonadati</taxon>
        <taxon>Pseudomonadota</taxon>
        <taxon>Betaproteobacteria</taxon>
        <taxon>Burkholderiales</taxon>
        <taxon>Burkholderiaceae</taxon>
        <taxon>Cupriavidus</taxon>
    </lineage>
</organism>
<evidence type="ECO:0000256" key="1">
    <source>
        <dbReference type="ARBA" id="ARBA00006987"/>
    </source>
</evidence>
<reference evidence="3 4" key="1">
    <citation type="submission" date="2019-09" db="EMBL/GenBank/DDBJ databases">
        <title>Isolation of a novel species in the genus Cupriavidus from patients with sepsis using whole genome sequencing.</title>
        <authorList>
            <person name="Kweon O.J."/>
            <person name="Lee M.-K."/>
        </authorList>
    </citation>
    <scope>NUCLEOTIDE SEQUENCE [LARGE SCALE GENOMIC DNA]</scope>
    <source>
        <strain evidence="3 4">MKL-01</strain>
    </source>
</reference>
<keyword evidence="2" id="KW-0732">Signal</keyword>
<dbReference type="Gene3D" id="3.40.190.150">
    <property type="entry name" value="Bordetella uptake gene, domain 1"/>
    <property type="match status" value="1"/>
</dbReference>
<dbReference type="PANTHER" id="PTHR42928:SF5">
    <property type="entry name" value="BLR1237 PROTEIN"/>
    <property type="match status" value="1"/>
</dbReference>
<comment type="caution">
    <text evidence="3">The sequence shown here is derived from an EMBL/GenBank/DDBJ whole genome shotgun (WGS) entry which is preliminary data.</text>
</comment>
<comment type="similarity">
    <text evidence="1">Belongs to the UPF0065 (bug) family.</text>
</comment>
<dbReference type="AlphaFoldDB" id="A0A5M8AQN6"/>
<dbReference type="PIRSF" id="PIRSF017082">
    <property type="entry name" value="YflP"/>
    <property type="match status" value="1"/>
</dbReference>
<gene>
    <name evidence="3" type="ORF">F1599_09210</name>
</gene>
<dbReference type="InterPro" id="IPR005064">
    <property type="entry name" value="BUG"/>
</dbReference>
<dbReference type="Gene3D" id="3.40.190.10">
    <property type="entry name" value="Periplasmic binding protein-like II"/>
    <property type="match status" value="1"/>
</dbReference>
<name>A0A5M8AQN6_9BURK</name>
<dbReference type="Proteomes" id="UP000324324">
    <property type="component" value="Unassembled WGS sequence"/>
</dbReference>
<evidence type="ECO:0000256" key="2">
    <source>
        <dbReference type="SAM" id="SignalP"/>
    </source>
</evidence>
<evidence type="ECO:0000313" key="3">
    <source>
        <dbReference type="EMBL" id="KAA6126158.1"/>
    </source>
</evidence>
<dbReference type="PANTHER" id="PTHR42928">
    <property type="entry name" value="TRICARBOXYLATE-BINDING PROTEIN"/>
    <property type="match status" value="1"/>
</dbReference>
<evidence type="ECO:0000313" key="4">
    <source>
        <dbReference type="Proteomes" id="UP000324324"/>
    </source>
</evidence>
<sequence length="339" mass="35457">MIGLPSLRRLCACLALAVATPLAIAQSASSSSSSSSSSAGYPERPIRLLLGQAAGGAVDTIARMLAERLGATLRQPVVVENRPGAGAMIAAEAVARAPADGYTLALLDEGALTVNPVLQKKIAYDVLKDFSYLGTVARIPLVMVAHPSLNVATSDELTRYSKAHPSALSYASAGVGSPPHLAFEAYKQQSGAIVAHLPYRGGAPALADVVAGHVHLTFIDTNLGSQYAKTGRVKPIAVSTRQRSPLLPAVPTFEEAGLKGFEFAPWVGVVGPAGLPAPVAERIAQALQTVLADRDLLARVRGSGFEPFASGSTAFAALIRQDLEARRTLIRERNIRLEN</sequence>
<protein>
    <submittedName>
        <fullName evidence="3">Tripartite tricarboxylate transporter substrate binding protein</fullName>
    </submittedName>
</protein>
<feature type="chain" id="PRO_5024313720" evidence="2">
    <location>
        <begin position="26"/>
        <end position="339"/>
    </location>
</feature>
<accession>A0A5M8AQN6</accession>